<dbReference type="EMBL" id="JAQQWM010000005">
    <property type="protein sequence ID" value="KAK8064043.1"/>
    <property type="molecule type" value="Genomic_DNA"/>
</dbReference>
<name>A0ABR1UYN9_9PEZI</name>
<keyword evidence="2" id="KW-1185">Reference proteome</keyword>
<reference evidence="1 2" key="1">
    <citation type="submission" date="2023-01" db="EMBL/GenBank/DDBJ databases">
        <title>Analysis of 21 Apiospora genomes using comparative genomics revels a genus with tremendous synthesis potential of carbohydrate active enzymes and secondary metabolites.</title>
        <authorList>
            <person name="Sorensen T."/>
        </authorList>
    </citation>
    <scope>NUCLEOTIDE SEQUENCE [LARGE SCALE GENOMIC DNA]</scope>
    <source>
        <strain evidence="1 2">CBS 83171</strain>
    </source>
</reference>
<gene>
    <name evidence="1" type="ORF">PG996_008695</name>
</gene>
<organism evidence="1 2">
    <name type="scientific">Apiospora saccharicola</name>
    <dbReference type="NCBI Taxonomy" id="335842"/>
    <lineage>
        <taxon>Eukaryota</taxon>
        <taxon>Fungi</taxon>
        <taxon>Dikarya</taxon>
        <taxon>Ascomycota</taxon>
        <taxon>Pezizomycotina</taxon>
        <taxon>Sordariomycetes</taxon>
        <taxon>Xylariomycetidae</taxon>
        <taxon>Amphisphaeriales</taxon>
        <taxon>Apiosporaceae</taxon>
        <taxon>Apiospora</taxon>
    </lineage>
</organism>
<accession>A0ABR1UYN9</accession>
<evidence type="ECO:0000313" key="2">
    <source>
        <dbReference type="Proteomes" id="UP001446871"/>
    </source>
</evidence>
<protein>
    <submittedName>
        <fullName evidence="1">Uncharacterized protein</fullName>
    </submittedName>
</protein>
<evidence type="ECO:0000313" key="1">
    <source>
        <dbReference type="EMBL" id="KAK8064043.1"/>
    </source>
</evidence>
<sequence length="222" mass="24188">MSQLPKCFPCYVWLPTHELIFDLESACTNDCRECQENNRCCTPVTDQQGVDIAHIIHEAIKTLIILVADKKTYPEAAICLKSIREAQRKLQYIQRSVEPCSSIEKGVNLESQAPATRNDDRGVHDICAKLAATVMSITPRAGAGKGNGRTNDSALPKAASEVISRHLATIPTNPAETLTTTEDDGPFLSQSQLQTIGLLAAVDLAEANRLLFDMLRTIGRGA</sequence>
<dbReference type="Proteomes" id="UP001446871">
    <property type="component" value="Unassembled WGS sequence"/>
</dbReference>
<comment type="caution">
    <text evidence="1">The sequence shown here is derived from an EMBL/GenBank/DDBJ whole genome shotgun (WGS) entry which is preliminary data.</text>
</comment>
<proteinExistence type="predicted"/>